<organism evidence="2 3">
    <name type="scientific">Prorocentrum cordatum</name>
    <dbReference type="NCBI Taxonomy" id="2364126"/>
    <lineage>
        <taxon>Eukaryota</taxon>
        <taxon>Sar</taxon>
        <taxon>Alveolata</taxon>
        <taxon>Dinophyceae</taxon>
        <taxon>Prorocentrales</taxon>
        <taxon>Prorocentraceae</taxon>
        <taxon>Prorocentrum</taxon>
    </lineage>
</organism>
<evidence type="ECO:0000313" key="3">
    <source>
        <dbReference type="Proteomes" id="UP001189429"/>
    </source>
</evidence>
<proteinExistence type="predicted"/>
<gene>
    <name evidence="2" type="ORF">PCOR1329_LOCUS50346</name>
</gene>
<comment type="caution">
    <text evidence="2">The sequence shown here is derived from an EMBL/GenBank/DDBJ whole genome shotgun (WGS) entry which is preliminary data.</text>
</comment>
<evidence type="ECO:0000256" key="1">
    <source>
        <dbReference type="SAM" id="MobiDB-lite"/>
    </source>
</evidence>
<dbReference type="EMBL" id="CAUYUJ010016093">
    <property type="protein sequence ID" value="CAK0861772.1"/>
    <property type="molecule type" value="Genomic_DNA"/>
</dbReference>
<feature type="region of interest" description="Disordered" evidence="1">
    <location>
        <begin position="30"/>
        <end position="57"/>
    </location>
</feature>
<keyword evidence="3" id="KW-1185">Reference proteome</keyword>
<protein>
    <recommendedName>
        <fullName evidence="4">Reverse transcriptase domain-containing protein</fullName>
    </recommendedName>
</protein>
<reference evidence="2" key="1">
    <citation type="submission" date="2023-10" db="EMBL/GenBank/DDBJ databases">
        <authorList>
            <person name="Chen Y."/>
            <person name="Shah S."/>
            <person name="Dougan E. K."/>
            <person name="Thang M."/>
            <person name="Chan C."/>
        </authorList>
    </citation>
    <scope>NUCLEOTIDE SEQUENCE [LARGE SCALE GENOMIC DNA]</scope>
</reference>
<evidence type="ECO:0000313" key="2">
    <source>
        <dbReference type="EMBL" id="CAK0861772.1"/>
    </source>
</evidence>
<sequence>MAQENADARIQQWRARTQGGNVKAISDAVKNKPFSAPPAVATDGAGQKTAAKPTAEPSRLVAEAVRQVSAKQHAKLDDWRQNAYFEMVRDSIEVLPAPSAEWAFGDNPGALRGALRAIAGTASGTGDIEAGLLAKAPEDSIESLAALGDAIRASGQWPTALRTAVTTMVPKVRDGVFTEDLRPIIVGAAVFRALQKVILGRYKRWAEAVQPANTIQNRLCMDLDIETARASGAPFIVRQSDLSNCFTRLQPELAHRLAMAFERGMPQGYPASPLAAAQFAGAHARRLVALHNPDYFSFRTYVDDRTLTAWDIDTTIAVEGSLKELDIASGKKEDPSKENPSKERERAGKPIQGHLDLLGVRFDLTGTATPSEAPRAARRRKELYSRLGRIRRVCGGAQLAISLVFRIVLFTMSLLRWDGPWCSMKGWLIEPVGVIFSSFISLLRCTKNGPLQPLIRRAWRSIAGGPPLLENWIGRMRTTFDSMGWQCANDDPYAPTFAGAPFTFSMSKGKLDHYVREAWRSFMMRDASTTTVRKKRLDLPSLEVKTLRNFVDQQPKYKMQTLQPYYDILAGRCAF</sequence>
<feature type="region of interest" description="Disordered" evidence="1">
    <location>
        <begin position="327"/>
        <end position="348"/>
    </location>
</feature>
<name>A0ABN9UPT6_9DINO</name>
<dbReference type="Proteomes" id="UP001189429">
    <property type="component" value="Unassembled WGS sequence"/>
</dbReference>
<evidence type="ECO:0008006" key="4">
    <source>
        <dbReference type="Google" id="ProtNLM"/>
    </source>
</evidence>
<accession>A0ABN9UPT6</accession>